<feature type="domain" description="NADH:flavin oxidoreductase/NADH oxidase N-terminal" evidence="6">
    <location>
        <begin position="238"/>
        <end position="281"/>
    </location>
</feature>
<reference evidence="7" key="1">
    <citation type="submission" date="2023-03" db="EMBL/GenBank/DDBJ databases">
        <authorList>
            <person name="Julca I."/>
        </authorList>
    </citation>
    <scope>NUCLEOTIDE SEQUENCE</scope>
</reference>
<dbReference type="Proteomes" id="UP001161247">
    <property type="component" value="Chromosome 8"/>
</dbReference>
<evidence type="ECO:0000256" key="5">
    <source>
        <dbReference type="ARBA" id="ARBA00022857"/>
    </source>
</evidence>
<dbReference type="GO" id="GO:0010181">
    <property type="term" value="F:FMN binding"/>
    <property type="evidence" value="ECO:0007669"/>
    <property type="project" value="InterPro"/>
</dbReference>
<dbReference type="PANTHER" id="PTHR22893:SF91">
    <property type="entry name" value="NADPH DEHYDROGENASE 2-RELATED"/>
    <property type="match status" value="1"/>
</dbReference>
<evidence type="ECO:0000256" key="4">
    <source>
        <dbReference type="ARBA" id="ARBA00022643"/>
    </source>
</evidence>
<dbReference type="InterPro" id="IPR013785">
    <property type="entry name" value="Aldolase_TIM"/>
</dbReference>
<dbReference type="SUPFAM" id="SSF51395">
    <property type="entry name" value="FMN-linked oxidoreductases"/>
    <property type="match status" value="1"/>
</dbReference>
<feature type="domain" description="NADH:flavin oxidoreductase/NADH oxidase N-terminal" evidence="6">
    <location>
        <begin position="24"/>
        <end position="232"/>
    </location>
</feature>
<evidence type="ECO:0000313" key="8">
    <source>
        <dbReference type="Proteomes" id="UP001161247"/>
    </source>
</evidence>
<keyword evidence="3" id="KW-0285">Flavoprotein</keyword>
<dbReference type="Pfam" id="PF00724">
    <property type="entry name" value="Oxidored_FMN"/>
    <property type="match status" value="2"/>
</dbReference>
<dbReference type="GO" id="GO:0016491">
    <property type="term" value="F:oxidoreductase activity"/>
    <property type="evidence" value="ECO:0007669"/>
    <property type="project" value="InterPro"/>
</dbReference>
<evidence type="ECO:0000256" key="3">
    <source>
        <dbReference type="ARBA" id="ARBA00022630"/>
    </source>
</evidence>
<keyword evidence="5" id="KW-0521">NADP</keyword>
<gene>
    <name evidence="7" type="ORF">OLC1_LOCUS21701</name>
</gene>
<sequence length="314" mass="35453">MERKVNNHGEEEEVHLQLHSTIPLLTPYKLGNFQLSHRIVLAPLTRQRSYGNIPQPHAILYYSQRTSKGGLLISEGTTISETGIGTPGIWTKEQVEAWKPIVKAVHDKGGIFFCQMWHVGRVSNNVFQPNGPAQVSSTDKPRVFANNFSKFSPSARLKTEEIPQIVNDFKPSAINAIEAGFDGIEIHGAHGYQIDQFLKDHVNDRTDEYGGSSENRCRFALEVVDEIRIPFANEESIQRYFIAAGGYDMDEGNVVVAENRVHLVACGRLFLANPDLPKRFDLNARLNKYHRETFYTLDHVVGYTDYPLILETIS</sequence>
<dbReference type="EMBL" id="OX459125">
    <property type="protein sequence ID" value="CAI9115117.1"/>
    <property type="molecule type" value="Genomic_DNA"/>
</dbReference>
<dbReference type="InterPro" id="IPR001155">
    <property type="entry name" value="OxRdtase_FMN_N"/>
</dbReference>
<dbReference type="PANTHER" id="PTHR22893">
    <property type="entry name" value="NADH OXIDOREDUCTASE-RELATED"/>
    <property type="match status" value="1"/>
</dbReference>
<comment type="similarity">
    <text evidence="2">Belongs to the NADH:flavin oxidoreductase/NADH oxidase family.</text>
</comment>
<evidence type="ECO:0000313" key="7">
    <source>
        <dbReference type="EMBL" id="CAI9115117.1"/>
    </source>
</evidence>
<dbReference type="Gene3D" id="3.20.20.70">
    <property type="entry name" value="Aldolase class I"/>
    <property type="match status" value="2"/>
</dbReference>
<keyword evidence="8" id="KW-1185">Reference proteome</keyword>
<name>A0AAV1E6I6_OLDCO</name>
<dbReference type="InterPro" id="IPR045247">
    <property type="entry name" value="Oye-like"/>
</dbReference>
<keyword evidence="4" id="KW-0288">FMN</keyword>
<evidence type="ECO:0000256" key="2">
    <source>
        <dbReference type="ARBA" id="ARBA00005979"/>
    </source>
</evidence>
<proteinExistence type="inferred from homology"/>
<organism evidence="7 8">
    <name type="scientific">Oldenlandia corymbosa var. corymbosa</name>
    <dbReference type="NCBI Taxonomy" id="529605"/>
    <lineage>
        <taxon>Eukaryota</taxon>
        <taxon>Viridiplantae</taxon>
        <taxon>Streptophyta</taxon>
        <taxon>Embryophyta</taxon>
        <taxon>Tracheophyta</taxon>
        <taxon>Spermatophyta</taxon>
        <taxon>Magnoliopsida</taxon>
        <taxon>eudicotyledons</taxon>
        <taxon>Gunneridae</taxon>
        <taxon>Pentapetalae</taxon>
        <taxon>asterids</taxon>
        <taxon>lamiids</taxon>
        <taxon>Gentianales</taxon>
        <taxon>Rubiaceae</taxon>
        <taxon>Rubioideae</taxon>
        <taxon>Spermacoceae</taxon>
        <taxon>Hedyotis-Oldenlandia complex</taxon>
        <taxon>Oldenlandia</taxon>
    </lineage>
</organism>
<dbReference type="AlphaFoldDB" id="A0AAV1E6I6"/>
<evidence type="ECO:0000256" key="1">
    <source>
        <dbReference type="ARBA" id="ARBA00001917"/>
    </source>
</evidence>
<evidence type="ECO:0000259" key="6">
    <source>
        <dbReference type="Pfam" id="PF00724"/>
    </source>
</evidence>
<protein>
    <submittedName>
        <fullName evidence="7">OLC1v1015953C1</fullName>
    </submittedName>
</protein>
<comment type="cofactor">
    <cofactor evidence="1">
        <name>FMN</name>
        <dbReference type="ChEBI" id="CHEBI:58210"/>
    </cofactor>
</comment>
<accession>A0AAV1E6I6</accession>